<name>R7SC79_CONPW</name>
<protein>
    <recommendedName>
        <fullName evidence="2">GmrSD restriction endonucleases N-terminal domain-containing protein</fullName>
    </recommendedName>
</protein>
<dbReference type="PANTHER" id="PTHR39639:SF1">
    <property type="entry name" value="DUF262 DOMAIN-CONTAINING PROTEIN"/>
    <property type="match status" value="1"/>
</dbReference>
<organism evidence="3 4">
    <name type="scientific">Coniophora puteana (strain RWD-64-598)</name>
    <name type="common">Brown rot fungus</name>
    <dbReference type="NCBI Taxonomy" id="741705"/>
    <lineage>
        <taxon>Eukaryota</taxon>
        <taxon>Fungi</taxon>
        <taxon>Dikarya</taxon>
        <taxon>Basidiomycota</taxon>
        <taxon>Agaricomycotina</taxon>
        <taxon>Agaricomycetes</taxon>
        <taxon>Agaricomycetidae</taxon>
        <taxon>Boletales</taxon>
        <taxon>Coniophorineae</taxon>
        <taxon>Coniophoraceae</taxon>
        <taxon>Coniophora</taxon>
    </lineage>
</organism>
<dbReference type="EMBL" id="JH711705">
    <property type="protein sequence ID" value="EIW73771.1"/>
    <property type="molecule type" value="Genomic_DNA"/>
</dbReference>
<feature type="compositionally biased region" description="Basic and acidic residues" evidence="1">
    <location>
        <begin position="390"/>
        <end position="406"/>
    </location>
</feature>
<evidence type="ECO:0000313" key="3">
    <source>
        <dbReference type="EMBL" id="EIW73771.1"/>
    </source>
</evidence>
<dbReference type="GeneID" id="19208649"/>
<gene>
    <name evidence="3" type="ORF">CONPUDRAFT_68429</name>
</gene>
<dbReference type="OMA" id="VHRIKEM"/>
<dbReference type="PANTHER" id="PTHR39639">
    <property type="entry name" value="CHROMOSOME 16, WHOLE GENOME SHOTGUN SEQUENCE"/>
    <property type="match status" value="1"/>
</dbReference>
<dbReference type="RefSeq" id="XP_007776052.1">
    <property type="nucleotide sequence ID" value="XM_007777862.1"/>
</dbReference>
<dbReference type="Pfam" id="PF03235">
    <property type="entry name" value="GmrSD_N"/>
    <property type="match status" value="1"/>
</dbReference>
<sequence length="406" mass="46810">MYQNPDKEYDELEDDFDSETEGAASDAFKIINCLAKPSAMIYKVQDLHSLIHQGHIDLNPAYQRDVVWSKTKQIGLIDSIFRNFYVPPVIFAVQRDDEGEEVRICIDGKQRLTSIHKFIDGLVNRDSQRKKSFWYTRSDNQKATRPEIPDFWKEKFANTPIVCVEYYNVASGTEREIFQRVQLGMSLTAAEKLQAISSPWVEWISDLEARHVRGGPNGRGLSEVLAWDTKRGREFQCLAQLVYCCNGLPERFLPTVQKLERWLSRVDKPLPTFKQQMDEVLTEFGLLATSPNFQQAFTQVDKQIAPVEFIYIGVLLHVLRHESQEAHVKAILSMRLHIRKQVHCIRNNTAVGKALWAFIDSVTVPLGLKVLDHENGHPMEIEPTSSANPQRDHEDRDEYRHHPSRV</sequence>
<evidence type="ECO:0000259" key="2">
    <source>
        <dbReference type="Pfam" id="PF03235"/>
    </source>
</evidence>
<evidence type="ECO:0000313" key="4">
    <source>
        <dbReference type="Proteomes" id="UP000053558"/>
    </source>
</evidence>
<dbReference type="AlphaFoldDB" id="R7SC79"/>
<dbReference type="OrthoDB" id="5419821at2759"/>
<accession>R7SC79</accession>
<dbReference type="eggNOG" id="ENOG502S229">
    <property type="taxonomic scope" value="Eukaryota"/>
</dbReference>
<dbReference type="InterPro" id="IPR004919">
    <property type="entry name" value="GmrSD_N"/>
</dbReference>
<proteinExistence type="predicted"/>
<dbReference type="KEGG" id="cput:CONPUDRAFT_68429"/>
<feature type="region of interest" description="Disordered" evidence="1">
    <location>
        <begin position="376"/>
        <end position="406"/>
    </location>
</feature>
<feature type="domain" description="GmrSD restriction endonucleases N-terminal" evidence="2">
    <location>
        <begin position="49"/>
        <end position="147"/>
    </location>
</feature>
<keyword evidence="4" id="KW-1185">Reference proteome</keyword>
<reference evidence="4" key="1">
    <citation type="journal article" date="2012" name="Science">
        <title>The Paleozoic origin of enzymatic lignin decomposition reconstructed from 31 fungal genomes.</title>
        <authorList>
            <person name="Floudas D."/>
            <person name="Binder M."/>
            <person name="Riley R."/>
            <person name="Barry K."/>
            <person name="Blanchette R.A."/>
            <person name="Henrissat B."/>
            <person name="Martinez A.T."/>
            <person name="Otillar R."/>
            <person name="Spatafora J.W."/>
            <person name="Yadav J.S."/>
            <person name="Aerts A."/>
            <person name="Benoit I."/>
            <person name="Boyd A."/>
            <person name="Carlson A."/>
            <person name="Copeland A."/>
            <person name="Coutinho P.M."/>
            <person name="de Vries R.P."/>
            <person name="Ferreira P."/>
            <person name="Findley K."/>
            <person name="Foster B."/>
            <person name="Gaskell J."/>
            <person name="Glotzer D."/>
            <person name="Gorecki P."/>
            <person name="Heitman J."/>
            <person name="Hesse C."/>
            <person name="Hori C."/>
            <person name="Igarashi K."/>
            <person name="Jurgens J.A."/>
            <person name="Kallen N."/>
            <person name="Kersten P."/>
            <person name="Kohler A."/>
            <person name="Kuees U."/>
            <person name="Kumar T.K.A."/>
            <person name="Kuo A."/>
            <person name="LaButti K."/>
            <person name="Larrondo L.F."/>
            <person name="Lindquist E."/>
            <person name="Ling A."/>
            <person name="Lombard V."/>
            <person name="Lucas S."/>
            <person name="Lundell T."/>
            <person name="Martin R."/>
            <person name="McLaughlin D.J."/>
            <person name="Morgenstern I."/>
            <person name="Morin E."/>
            <person name="Murat C."/>
            <person name="Nagy L.G."/>
            <person name="Nolan M."/>
            <person name="Ohm R.A."/>
            <person name="Patyshakuliyeva A."/>
            <person name="Rokas A."/>
            <person name="Ruiz-Duenas F.J."/>
            <person name="Sabat G."/>
            <person name="Salamov A."/>
            <person name="Samejima M."/>
            <person name="Schmutz J."/>
            <person name="Slot J.C."/>
            <person name="St John F."/>
            <person name="Stenlid J."/>
            <person name="Sun H."/>
            <person name="Sun S."/>
            <person name="Syed K."/>
            <person name="Tsang A."/>
            <person name="Wiebenga A."/>
            <person name="Young D."/>
            <person name="Pisabarro A."/>
            <person name="Eastwood D.C."/>
            <person name="Martin F."/>
            <person name="Cullen D."/>
            <person name="Grigoriev I.V."/>
            <person name="Hibbett D.S."/>
        </authorList>
    </citation>
    <scope>NUCLEOTIDE SEQUENCE [LARGE SCALE GENOMIC DNA]</scope>
    <source>
        <strain evidence="4">RWD-64-598 SS2</strain>
    </source>
</reference>
<evidence type="ECO:0000256" key="1">
    <source>
        <dbReference type="SAM" id="MobiDB-lite"/>
    </source>
</evidence>
<dbReference type="Proteomes" id="UP000053558">
    <property type="component" value="Unassembled WGS sequence"/>
</dbReference>